<dbReference type="InterPro" id="IPR002401">
    <property type="entry name" value="Cyt_P450_E_grp-I"/>
</dbReference>
<dbReference type="GO" id="GO:0005506">
    <property type="term" value="F:iron ion binding"/>
    <property type="evidence" value="ECO:0007669"/>
    <property type="project" value="InterPro"/>
</dbReference>
<dbReference type="AlphaFoldDB" id="A0A1B7P4M4"/>
<proteinExistence type="inferred from homology"/>
<dbReference type="Pfam" id="PF00067">
    <property type="entry name" value="p450"/>
    <property type="match status" value="1"/>
</dbReference>
<keyword evidence="10" id="KW-1185">Reference proteome</keyword>
<dbReference type="InterPro" id="IPR050121">
    <property type="entry name" value="Cytochrome_P450_monoxygenase"/>
</dbReference>
<keyword evidence="5 6" id="KW-0408">Iron</keyword>
<gene>
    <name evidence="9" type="ORF">ACJ72_01828</name>
</gene>
<keyword evidence="4 7" id="KW-0560">Oxidoreductase</keyword>
<keyword evidence="8" id="KW-0472">Membrane</keyword>
<accession>A0A1B7P4M4</accession>
<dbReference type="GO" id="GO:0016705">
    <property type="term" value="F:oxidoreductase activity, acting on paired donors, with incorporation or reduction of molecular oxygen"/>
    <property type="evidence" value="ECO:0007669"/>
    <property type="project" value="InterPro"/>
</dbReference>
<evidence type="ECO:0000313" key="10">
    <source>
        <dbReference type="Proteomes" id="UP000091918"/>
    </source>
</evidence>
<dbReference type="InterPro" id="IPR017972">
    <property type="entry name" value="Cyt_P450_CS"/>
</dbReference>
<comment type="caution">
    <text evidence="9">The sequence shown here is derived from an EMBL/GenBank/DDBJ whole genome shotgun (WGS) entry which is preliminary data.</text>
</comment>
<evidence type="ECO:0000256" key="1">
    <source>
        <dbReference type="ARBA" id="ARBA00001971"/>
    </source>
</evidence>
<dbReference type="OrthoDB" id="1470350at2759"/>
<evidence type="ECO:0000256" key="3">
    <source>
        <dbReference type="ARBA" id="ARBA00022723"/>
    </source>
</evidence>
<evidence type="ECO:0000256" key="8">
    <source>
        <dbReference type="SAM" id="Phobius"/>
    </source>
</evidence>
<keyword evidence="6 7" id="KW-0349">Heme</keyword>
<evidence type="ECO:0000256" key="2">
    <source>
        <dbReference type="ARBA" id="ARBA00010617"/>
    </source>
</evidence>
<comment type="cofactor">
    <cofactor evidence="1 6">
        <name>heme</name>
        <dbReference type="ChEBI" id="CHEBI:30413"/>
    </cofactor>
</comment>
<dbReference type="SUPFAM" id="SSF48264">
    <property type="entry name" value="Cytochrome P450"/>
    <property type="match status" value="1"/>
</dbReference>
<evidence type="ECO:0000313" key="9">
    <source>
        <dbReference type="EMBL" id="OAX83807.1"/>
    </source>
</evidence>
<protein>
    <recommendedName>
        <fullName evidence="11">Cytochrome P450 monooxygenase</fullName>
    </recommendedName>
</protein>
<feature type="transmembrane region" description="Helical" evidence="8">
    <location>
        <begin position="6"/>
        <end position="29"/>
    </location>
</feature>
<dbReference type="PANTHER" id="PTHR24305">
    <property type="entry name" value="CYTOCHROME P450"/>
    <property type="match status" value="1"/>
</dbReference>
<comment type="similarity">
    <text evidence="2 7">Belongs to the cytochrome P450 family.</text>
</comment>
<dbReference type="Gene3D" id="1.10.630.10">
    <property type="entry name" value="Cytochrome P450"/>
    <property type="match status" value="1"/>
</dbReference>
<evidence type="ECO:0000256" key="6">
    <source>
        <dbReference type="PIRSR" id="PIRSR602401-1"/>
    </source>
</evidence>
<evidence type="ECO:0000256" key="5">
    <source>
        <dbReference type="ARBA" id="ARBA00023004"/>
    </source>
</evidence>
<keyword evidence="7" id="KW-0503">Monooxygenase</keyword>
<reference evidence="9 10" key="1">
    <citation type="submission" date="2015-07" db="EMBL/GenBank/DDBJ databases">
        <title>Emmonsia species relationships and genome sequence.</title>
        <authorList>
            <person name="Cuomo C.A."/>
            <person name="Schwartz I.S."/>
            <person name="Kenyon C."/>
            <person name="de Hoog G.S."/>
            <person name="Govender N.P."/>
            <person name="Botha A."/>
            <person name="Moreno L."/>
            <person name="de Vries M."/>
            <person name="Munoz J.F."/>
            <person name="Stielow J.B."/>
        </authorList>
    </citation>
    <scope>NUCLEOTIDE SEQUENCE [LARGE SCALE GENOMIC DNA]</scope>
    <source>
        <strain evidence="9 10">CBS 136260</strain>
    </source>
</reference>
<keyword evidence="8" id="KW-1133">Transmembrane helix</keyword>
<dbReference type="PROSITE" id="PS00086">
    <property type="entry name" value="CYTOCHROME_P450"/>
    <property type="match status" value="1"/>
</dbReference>
<evidence type="ECO:0008006" key="11">
    <source>
        <dbReference type="Google" id="ProtNLM"/>
    </source>
</evidence>
<keyword evidence="8" id="KW-0812">Transmembrane</keyword>
<keyword evidence="3 6" id="KW-0479">Metal-binding</keyword>
<dbReference type="PANTHER" id="PTHR24305:SF166">
    <property type="entry name" value="CYTOCHROME P450 12A4, MITOCHONDRIAL-RELATED"/>
    <property type="match status" value="1"/>
</dbReference>
<dbReference type="InterPro" id="IPR001128">
    <property type="entry name" value="Cyt_P450"/>
</dbReference>
<organism evidence="9 10">
    <name type="scientific">Emergomyces africanus</name>
    <dbReference type="NCBI Taxonomy" id="1955775"/>
    <lineage>
        <taxon>Eukaryota</taxon>
        <taxon>Fungi</taxon>
        <taxon>Dikarya</taxon>
        <taxon>Ascomycota</taxon>
        <taxon>Pezizomycotina</taxon>
        <taxon>Eurotiomycetes</taxon>
        <taxon>Eurotiomycetidae</taxon>
        <taxon>Onygenales</taxon>
        <taxon>Ajellomycetaceae</taxon>
        <taxon>Emergomyces</taxon>
    </lineage>
</organism>
<feature type="binding site" description="axial binding residue" evidence="6">
    <location>
        <position position="491"/>
    </location>
    <ligand>
        <name>heme</name>
        <dbReference type="ChEBI" id="CHEBI:30413"/>
    </ligand>
    <ligandPart>
        <name>Fe</name>
        <dbReference type="ChEBI" id="CHEBI:18248"/>
    </ligandPart>
</feature>
<dbReference type="Proteomes" id="UP000091918">
    <property type="component" value="Unassembled WGS sequence"/>
</dbReference>
<dbReference type="GO" id="GO:0004497">
    <property type="term" value="F:monooxygenase activity"/>
    <property type="evidence" value="ECO:0007669"/>
    <property type="project" value="UniProtKB-KW"/>
</dbReference>
<dbReference type="PRINTS" id="PR00463">
    <property type="entry name" value="EP450I"/>
</dbReference>
<evidence type="ECO:0000256" key="7">
    <source>
        <dbReference type="RuleBase" id="RU000461"/>
    </source>
</evidence>
<evidence type="ECO:0000256" key="4">
    <source>
        <dbReference type="ARBA" id="ARBA00023002"/>
    </source>
</evidence>
<dbReference type="GO" id="GO:0020037">
    <property type="term" value="F:heme binding"/>
    <property type="evidence" value="ECO:0007669"/>
    <property type="project" value="InterPro"/>
</dbReference>
<name>A0A1B7P4M4_9EURO</name>
<dbReference type="InterPro" id="IPR036396">
    <property type="entry name" value="Cyt_P450_sf"/>
</dbReference>
<dbReference type="EMBL" id="LGUA01000133">
    <property type="protein sequence ID" value="OAX83807.1"/>
    <property type="molecule type" value="Genomic_DNA"/>
</dbReference>
<dbReference type="STRING" id="1658172.A0A1B7P4M4"/>
<sequence>MVFTILSVVTTFGLAFFIYKLISLVRFYIHARRAGFPIIVSPVLSKSIPWMILGQQLQPWFKKYVPAWLNDRMDVVTHGWEFRRKRELHDRLGNIFTVVSPDECTLWQVNFISRHGESRFLTVMQGGGSGNWEFHSAEKKRVPASAYGCSASWIIRAKFVLKRHRRMFSANLDERISKSVWKESCQQACDMLKYVVKNPGNQTLQGLKSIAINVIGQAGLNQSGRWTPDLQHGFGEVTIGKAAFWETLLLTTQMVIEAALLPAKVMKLPFMPPALRLMGYHMERLSGYIEEVLNDERKAAANVEGRRSNFLSLLLKLSDEEKHTGQSGFSLTDEEISGSLFVFSTAGFETTANTMGYAIIHLAAHPEWQDWIREELQTLDQDPLTWKYEEVFPKCRRTLALMLELLRFYPPVLHSTRAVLAPQEIIDANGTHILSPPMNVMVCQLSMHLDPAIWGADAGEFRPSRWVDESGQLVVPPKGSYIPWSSGPRICPGIKMSQVEFVATMATLFRTAGCEPLPTAGIEKPGALRKRLLQLTEDSVSRLTLQLRNAGDVELRWAIQ</sequence>
<dbReference type="PRINTS" id="PR00385">
    <property type="entry name" value="P450"/>
</dbReference>